<dbReference type="EMBL" id="BRYB01003013">
    <property type="protein sequence ID" value="GMI29004.1"/>
    <property type="molecule type" value="Genomic_DNA"/>
</dbReference>
<name>A0ABQ6MNA4_9STRA</name>
<feature type="repeat" description="TPR" evidence="3">
    <location>
        <begin position="92"/>
        <end position="125"/>
    </location>
</feature>
<dbReference type="SMART" id="SM00028">
    <property type="entry name" value="TPR"/>
    <property type="match status" value="4"/>
</dbReference>
<keyword evidence="1" id="KW-0677">Repeat</keyword>
<protein>
    <recommendedName>
        <fullName evidence="6">Kinesin light chain</fullName>
    </recommendedName>
</protein>
<dbReference type="PROSITE" id="PS50005">
    <property type="entry name" value="TPR"/>
    <property type="match status" value="2"/>
</dbReference>
<sequence>RRLLEGGDVEKLEALRELAEREVLGDPKLAGLASDRVAELTGEEETAEAASALYNKGLGQYRNDEFDAALVSYGKALEIYTKLEGEGGFNVITTRQDIAIVYTGKGEHERALEEYEVALKLSKASSDPKRGEEGEETASIIHNMGSLYKAMKNYDKALELLKRSLEMKEKAGAEKATILGTVGQIAQTYEWAGRYSEAVEWNERDLAGREAELGKNHPATLISVNNLAVACKKAGDLDRAVELYERAMQGFEDGGDSSSAGFIAENFAGVLKKGGARFAAKLEVLKQKYPNV</sequence>
<keyword evidence="5" id="KW-1185">Reference proteome</keyword>
<reference evidence="4 5" key="1">
    <citation type="journal article" date="2023" name="Commun. Biol.">
        <title>Genome analysis of Parmales, the sister group of diatoms, reveals the evolutionary specialization of diatoms from phago-mixotrophs to photoautotrophs.</title>
        <authorList>
            <person name="Ban H."/>
            <person name="Sato S."/>
            <person name="Yoshikawa S."/>
            <person name="Yamada K."/>
            <person name="Nakamura Y."/>
            <person name="Ichinomiya M."/>
            <person name="Sato N."/>
            <person name="Blanc-Mathieu R."/>
            <person name="Endo H."/>
            <person name="Kuwata A."/>
            <person name="Ogata H."/>
        </authorList>
    </citation>
    <scope>NUCLEOTIDE SEQUENCE [LARGE SCALE GENOMIC DNA]</scope>
</reference>
<dbReference type="InterPro" id="IPR019734">
    <property type="entry name" value="TPR_rpt"/>
</dbReference>
<evidence type="ECO:0008006" key="6">
    <source>
        <dbReference type="Google" id="ProtNLM"/>
    </source>
</evidence>
<dbReference type="Pfam" id="PF13424">
    <property type="entry name" value="TPR_12"/>
    <property type="match status" value="2"/>
</dbReference>
<evidence type="ECO:0000256" key="1">
    <source>
        <dbReference type="ARBA" id="ARBA00022737"/>
    </source>
</evidence>
<dbReference type="PANTHER" id="PTHR45641">
    <property type="entry name" value="TETRATRICOPEPTIDE REPEAT PROTEIN (AFU_ORTHOLOGUE AFUA_6G03870)"/>
    <property type="match status" value="1"/>
</dbReference>
<gene>
    <name evidence="4" type="ORF">TeGR_g1</name>
</gene>
<feature type="repeat" description="TPR" evidence="3">
    <location>
        <begin position="138"/>
        <end position="171"/>
    </location>
</feature>
<feature type="non-terminal residue" evidence="4">
    <location>
        <position position="1"/>
    </location>
</feature>
<keyword evidence="2 3" id="KW-0802">TPR repeat</keyword>
<dbReference type="Gene3D" id="1.25.40.10">
    <property type="entry name" value="Tetratricopeptide repeat domain"/>
    <property type="match status" value="2"/>
</dbReference>
<evidence type="ECO:0000313" key="4">
    <source>
        <dbReference type="EMBL" id="GMI29004.1"/>
    </source>
</evidence>
<comment type="caution">
    <text evidence="4">The sequence shown here is derived from an EMBL/GenBank/DDBJ whole genome shotgun (WGS) entry which is preliminary data.</text>
</comment>
<dbReference type="InterPro" id="IPR011990">
    <property type="entry name" value="TPR-like_helical_dom_sf"/>
</dbReference>
<evidence type="ECO:0000313" key="5">
    <source>
        <dbReference type="Proteomes" id="UP001165060"/>
    </source>
</evidence>
<dbReference type="PANTHER" id="PTHR45641:SF19">
    <property type="entry name" value="NEPHROCYSTIN-3"/>
    <property type="match status" value="1"/>
</dbReference>
<organism evidence="4 5">
    <name type="scientific">Tetraparma gracilis</name>
    <dbReference type="NCBI Taxonomy" id="2962635"/>
    <lineage>
        <taxon>Eukaryota</taxon>
        <taxon>Sar</taxon>
        <taxon>Stramenopiles</taxon>
        <taxon>Ochrophyta</taxon>
        <taxon>Bolidophyceae</taxon>
        <taxon>Parmales</taxon>
        <taxon>Triparmaceae</taxon>
        <taxon>Tetraparma</taxon>
    </lineage>
</organism>
<evidence type="ECO:0000256" key="2">
    <source>
        <dbReference type="ARBA" id="ARBA00022803"/>
    </source>
</evidence>
<accession>A0ABQ6MNA4</accession>
<dbReference type="Proteomes" id="UP001165060">
    <property type="component" value="Unassembled WGS sequence"/>
</dbReference>
<dbReference type="Pfam" id="PF13374">
    <property type="entry name" value="TPR_10"/>
    <property type="match status" value="1"/>
</dbReference>
<proteinExistence type="predicted"/>
<dbReference type="SUPFAM" id="SSF48452">
    <property type="entry name" value="TPR-like"/>
    <property type="match status" value="1"/>
</dbReference>
<evidence type="ECO:0000256" key="3">
    <source>
        <dbReference type="PROSITE-ProRule" id="PRU00339"/>
    </source>
</evidence>